<dbReference type="CDD" id="cd00950">
    <property type="entry name" value="DHDPS"/>
    <property type="match status" value="1"/>
</dbReference>
<dbReference type="Pfam" id="PF00701">
    <property type="entry name" value="DHDPS"/>
    <property type="match status" value="1"/>
</dbReference>
<dbReference type="EC" id="4.3.3.7" evidence="4 12"/>
<dbReference type="PIRSF" id="PIRSF001365">
    <property type="entry name" value="DHDPS"/>
    <property type="match status" value="1"/>
</dbReference>
<reference evidence="14 15" key="1">
    <citation type="submission" date="2017-02" db="EMBL/GenBank/DDBJ databases">
        <title>Clonality and virulence of isolates of VRE in Hematopoietic Stem Cell Transplanted (HSCT) patients.</title>
        <authorList>
            <person name="Marchi A.P."/>
            <person name="Martins R.C."/>
            <person name="Marie S.K."/>
            <person name="Levin A.S."/>
            <person name="Costa S.F."/>
        </authorList>
    </citation>
    <scope>NUCLEOTIDE SEQUENCE [LARGE SCALE GENOMIC DNA]</scope>
    <source>
        <strain evidence="14 15">LIM1759</strain>
    </source>
</reference>
<evidence type="ECO:0000256" key="3">
    <source>
        <dbReference type="ARBA" id="ARBA00007592"/>
    </source>
</evidence>
<feature type="active site" description="Proton donor/acceptor" evidence="12">
    <location>
        <position position="142"/>
    </location>
</feature>
<evidence type="ECO:0000256" key="2">
    <source>
        <dbReference type="ARBA" id="ARBA00005120"/>
    </source>
</evidence>
<dbReference type="InterPro" id="IPR013785">
    <property type="entry name" value="Aldolase_TIM"/>
</dbReference>
<dbReference type="PANTHER" id="PTHR12128">
    <property type="entry name" value="DIHYDRODIPICOLINATE SYNTHASE"/>
    <property type="match status" value="1"/>
</dbReference>
<dbReference type="InterPro" id="IPR020624">
    <property type="entry name" value="Schiff_base-form_aldolases_CS"/>
</dbReference>
<comment type="subunit">
    <text evidence="12">Homotetramer; dimer of dimers.</text>
</comment>
<evidence type="ECO:0000256" key="5">
    <source>
        <dbReference type="ARBA" id="ARBA00022490"/>
    </source>
</evidence>
<evidence type="ECO:0000256" key="13">
    <source>
        <dbReference type="PIRNR" id="PIRNR001365"/>
    </source>
</evidence>
<evidence type="ECO:0000256" key="10">
    <source>
        <dbReference type="ARBA" id="ARBA00023270"/>
    </source>
</evidence>
<evidence type="ECO:0000256" key="8">
    <source>
        <dbReference type="ARBA" id="ARBA00023154"/>
    </source>
</evidence>
<feature type="site" description="Part of a proton relay during catalysis" evidence="12">
    <location>
        <position position="53"/>
    </location>
</feature>
<dbReference type="GO" id="GO:0019877">
    <property type="term" value="P:diaminopimelate biosynthetic process"/>
    <property type="evidence" value="ECO:0007669"/>
    <property type="project" value="UniProtKB-UniRule"/>
</dbReference>
<comment type="catalytic activity">
    <reaction evidence="11 12">
        <text>L-aspartate 4-semialdehyde + pyruvate = (2S,4S)-4-hydroxy-2,3,4,5-tetrahydrodipicolinate + H2O + H(+)</text>
        <dbReference type="Rhea" id="RHEA:34171"/>
        <dbReference type="ChEBI" id="CHEBI:15361"/>
        <dbReference type="ChEBI" id="CHEBI:15377"/>
        <dbReference type="ChEBI" id="CHEBI:15378"/>
        <dbReference type="ChEBI" id="CHEBI:67139"/>
        <dbReference type="ChEBI" id="CHEBI:537519"/>
        <dbReference type="EC" id="4.3.3.7"/>
    </reaction>
</comment>
<evidence type="ECO:0000256" key="1">
    <source>
        <dbReference type="ARBA" id="ARBA00003294"/>
    </source>
</evidence>
<evidence type="ECO:0000313" key="15">
    <source>
        <dbReference type="Proteomes" id="UP000191171"/>
    </source>
</evidence>
<keyword evidence="8 12" id="KW-0457">Lysine biosynthesis</keyword>
<comment type="caution">
    <text evidence="12">Was originally thought to be a dihydrodipicolinate synthase (DHDPS), catalyzing the condensation of (S)-aspartate-beta-semialdehyde [(S)-ASA] and pyruvate to dihydrodipicolinate (DHDP). However, it was shown in E.coli that the product of the enzymatic reaction is not dihydrodipicolinate but in fact (4S)-4-hydroxy-2,3,4,5-tetrahydro-(2S)-dipicolinic acid (HTPA), and that the consecutive dehydration reaction leading to DHDP is not spontaneous but catalyzed by DapB.</text>
</comment>
<dbReference type="Gene3D" id="3.20.20.70">
    <property type="entry name" value="Aldolase class I"/>
    <property type="match status" value="1"/>
</dbReference>
<dbReference type="PRINTS" id="PR00146">
    <property type="entry name" value="DHPICSNTHASE"/>
</dbReference>
<evidence type="ECO:0000256" key="9">
    <source>
        <dbReference type="ARBA" id="ARBA00023239"/>
    </source>
</evidence>
<evidence type="ECO:0000256" key="4">
    <source>
        <dbReference type="ARBA" id="ARBA00012086"/>
    </source>
</evidence>
<dbReference type="UniPathway" id="UPA00034">
    <property type="reaction ID" value="UER00017"/>
</dbReference>
<feature type="binding site" evidence="12">
    <location>
        <position position="54"/>
    </location>
    <ligand>
        <name>pyruvate</name>
        <dbReference type="ChEBI" id="CHEBI:15361"/>
    </ligand>
</feature>
<comment type="function">
    <text evidence="1 12">Catalyzes the condensation of (S)-aspartate-beta-semialdehyde [(S)-ASA] and pyruvate to 4-hydroxy-tetrahydrodipicolinate (HTPA).</text>
</comment>
<gene>
    <name evidence="12" type="primary">dapA</name>
    <name evidence="14" type="ORF">B1P95_01165</name>
</gene>
<dbReference type="PROSITE" id="PS00665">
    <property type="entry name" value="DHDPS_1"/>
    <property type="match status" value="1"/>
</dbReference>
<evidence type="ECO:0000313" key="14">
    <source>
        <dbReference type="EMBL" id="OOL83953.1"/>
    </source>
</evidence>
<dbReference type="InterPro" id="IPR005263">
    <property type="entry name" value="DapA"/>
</dbReference>
<evidence type="ECO:0000256" key="12">
    <source>
        <dbReference type="HAMAP-Rule" id="MF_00418"/>
    </source>
</evidence>
<comment type="pathway">
    <text evidence="2 12">Amino-acid biosynthesis; L-lysine biosynthesis via DAP pathway; (S)-tetrahydrodipicolinate from L-aspartate: step 3/4.</text>
</comment>
<feature type="active site" description="Schiff-base intermediate with substrate" evidence="12">
    <location>
        <position position="170"/>
    </location>
</feature>
<dbReference type="PANTHER" id="PTHR12128:SF66">
    <property type="entry name" value="4-HYDROXY-2-OXOGLUTARATE ALDOLASE, MITOCHONDRIAL"/>
    <property type="match status" value="1"/>
</dbReference>
<dbReference type="NCBIfam" id="TIGR00674">
    <property type="entry name" value="dapA"/>
    <property type="match status" value="1"/>
</dbReference>
<dbReference type="PROSITE" id="PS00666">
    <property type="entry name" value="DHDPS_2"/>
    <property type="match status" value="1"/>
</dbReference>
<dbReference type="AlphaFoldDB" id="A0A1S8JUB8"/>
<dbReference type="GO" id="GO:0009089">
    <property type="term" value="P:lysine biosynthetic process via diaminopimelate"/>
    <property type="evidence" value="ECO:0007669"/>
    <property type="project" value="UniProtKB-UniRule"/>
</dbReference>
<keyword evidence="6 12" id="KW-0028">Amino-acid biosynthesis</keyword>
<evidence type="ECO:0000256" key="7">
    <source>
        <dbReference type="ARBA" id="ARBA00022915"/>
    </source>
</evidence>
<keyword evidence="7 12" id="KW-0220">Diaminopimelate biosynthesis</keyword>
<evidence type="ECO:0000256" key="6">
    <source>
        <dbReference type="ARBA" id="ARBA00022605"/>
    </source>
</evidence>
<proteinExistence type="inferred from homology"/>
<dbReference type="SMART" id="SM01130">
    <property type="entry name" value="DHDPS"/>
    <property type="match status" value="1"/>
</dbReference>
<keyword evidence="10 12" id="KW-0704">Schiff base</keyword>
<feature type="binding site" evidence="12">
    <location>
        <position position="212"/>
    </location>
    <ligand>
        <name>pyruvate</name>
        <dbReference type="ChEBI" id="CHEBI:15361"/>
    </ligand>
</feature>
<dbReference type="HAMAP" id="MF_00418">
    <property type="entry name" value="DapA"/>
    <property type="match status" value="1"/>
</dbReference>
<comment type="caution">
    <text evidence="14">The sequence shown here is derived from an EMBL/GenBank/DDBJ whole genome shotgun (WGS) entry which is preliminary data.</text>
</comment>
<dbReference type="SUPFAM" id="SSF51569">
    <property type="entry name" value="Aldolase"/>
    <property type="match status" value="1"/>
</dbReference>
<sequence>MDKNIGGMKMIKGSIVALITPMNEEGSVDYAGLEKLIQFHLDEQTDGLLVLGTTGESSTLTQSEEEQILQLTVKKVAGRVPVIAGAGTNNTKETIEKAKHFASLGADALLVITPYYNKTSDAGLAAHFTAIAEASPIPLILYNVPSRTGMSIPIHVLVNLAEHPNIIGLKEASGDMAYVMDAARLIGEEFFLYSGNDDLILPVMSVGGSGVISVWANIQPKIVHELVKDTQDGRWQQAKEKQLNALELIHALFSETNPIPVKAAMSLLDLPSGPLRLPLVSLSKEKKKQLAQLLLKERTVEK</sequence>
<keyword evidence="5 12" id="KW-0963">Cytoplasm</keyword>
<accession>A0A1S8JUB8</accession>
<dbReference type="InterPro" id="IPR020625">
    <property type="entry name" value="Schiff_base-form_aldolases_AS"/>
</dbReference>
<comment type="similarity">
    <text evidence="3 12 13">Belongs to the DapA family.</text>
</comment>
<dbReference type="GO" id="GO:0008840">
    <property type="term" value="F:4-hydroxy-tetrahydrodipicolinate synthase activity"/>
    <property type="evidence" value="ECO:0007669"/>
    <property type="project" value="UniProtKB-UniRule"/>
</dbReference>
<evidence type="ECO:0000256" key="11">
    <source>
        <dbReference type="ARBA" id="ARBA00047836"/>
    </source>
</evidence>
<feature type="site" description="Part of a proton relay during catalysis" evidence="12">
    <location>
        <position position="116"/>
    </location>
</feature>
<dbReference type="Proteomes" id="UP000191171">
    <property type="component" value="Unassembled WGS sequence"/>
</dbReference>
<dbReference type="GO" id="GO:0005829">
    <property type="term" value="C:cytosol"/>
    <property type="evidence" value="ECO:0007669"/>
    <property type="project" value="TreeGrafter"/>
</dbReference>
<organism evidence="14 15">
    <name type="scientific">Enterococcus faecium</name>
    <name type="common">Streptococcus faecium</name>
    <dbReference type="NCBI Taxonomy" id="1352"/>
    <lineage>
        <taxon>Bacteria</taxon>
        <taxon>Bacillati</taxon>
        <taxon>Bacillota</taxon>
        <taxon>Bacilli</taxon>
        <taxon>Lactobacillales</taxon>
        <taxon>Enterococcaceae</taxon>
        <taxon>Enterococcus</taxon>
    </lineage>
</organism>
<dbReference type="EMBL" id="MVGJ01000006">
    <property type="protein sequence ID" value="OOL83953.1"/>
    <property type="molecule type" value="Genomic_DNA"/>
</dbReference>
<dbReference type="InterPro" id="IPR002220">
    <property type="entry name" value="DapA-like"/>
</dbReference>
<comment type="subcellular location">
    <subcellularLocation>
        <location evidence="12">Cytoplasm</location>
    </subcellularLocation>
</comment>
<protein>
    <recommendedName>
        <fullName evidence="4 12">4-hydroxy-tetrahydrodipicolinate synthase</fullName>
        <shortName evidence="12">HTPA synthase</shortName>
        <ecNumber evidence="4 12">4.3.3.7</ecNumber>
    </recommendedName>
</protein>
<keyword evidence="9 12" id="KW-0456">Lyase</keyword>
<name>A0A1S8JUB8_ENTFC</name>